<evidence type="ECO:0000313" key="3">
    <source>
        <dbReference type="Proteomes" id="UP000014113"/>
    </source>
</evidence>
<dbReference type="EMBL" id="ASWJ01000003">
    <property type="protein sequence ID" value="EOW87550.1"/>
    <property type="molecule type" value="Genomic_DNA"/>
</dbReference>
<feature type="transmembrane region" description="Helical" evidence="1">
    <location>
        <begin position="35"/>
        <end position="54"/>
    </location>
</feature>
<gene>
    <name evidence="2" type="ORF">I568_00594</name>
</gene>
<evidence type="ECO:0000256" key="1">
    <source>
        <dbReference type="SAM" id="Phobius"/>
    </source>
</evidence>
<proteinExistence type="predicted"/>
<sequence>MKIEKYTIVFVIALVLDIVMLFISTYLKNMFFTKLFGATGIALTLLITSIGYFITKKYYKEIGEKGPLFVPKVMGVGFTINPYNFLGKCVWIGLQIALIIIFVCFILEI</sequence>
<dbReference type="Proteomes" id="UP000014113">
    <property type="component" value="Unassembled WGS sequence"/>
</dbReference>
<dbReference type="eggNOG" id="COG1476">
    <property type="taxonomic scope" value="Bacteria"/>
</dbReference>
<dbReference type="STRING" id="1121865.OMW_00610"/>
<evidence type="ECO:0000313" key="2">
    <source>
        <dbReference type="EMBL" id="EOW87550.1"/>
    </source>
</evidence>
<keyword evidence="3" id="KW-1185">Reference proteome</keyword>
<protein>
    <recommendedName>
        <fullName evidence="4">RDD domain-containing protein</fullName>
    </recommendedName>
</protein>
<feature type="transmembrane region" description="Helical" evidence="1">
    <location>
        <begin position="6"/>
        <end position="23"/>
    </location>
</feature>
<reference evidence="2 3" key="1">
    <citation type="submission" date="2013-03" db="EMBL/GenBank/DDBJ databases">
        <title>The Genome Sequence of Enterococcus columbae ATCC_51263 (PacBio/Illumina hybrid assembly).</title>
        <authorList>
            <consortium name="The Broad Institute Genomics Platform"/>
            <consortium name="The Broad Institute Genome Sequencing Center for Infectious Disease"/>
            <person name="Earl A."/>
            <person name="Russ C."/>
            <person name="Gilmore M."/>
            <person name="Surin D."/>
            <person name="Walker B."/>
            <person name="Young S."/>
            <person name="Zeng Q."/>
            <person name="Gargeya S."/>
            <person name="Fitzgerald M."/>
            <person name="Haas B."/>
            <person name="Abouelleil A."/>
            <person name="Allen A.W."/>
            <person name="Alvarado L."/>
            <person name="Arachchi H.M."/>
            <person name="Berlin A.M."/>
            <person name="Chapman S.B."/>
            <person name="Gainer-Dewar J."/>
            <person name="Goldberg J."/>
            <person name="Griggs A."/>
            <person name="Gujja S."/>
            <person name="Hansen M."/>
            <person name="Howarth C."/>
            <person name="Imamovic A."/>
            <person name="Ireland A."/>
            <person name="Larimer J."/>
            <person name="McCowan C."/>
            <person name="Murphy C."/>
            <person name="Pearson M."/>
            <person name="Poon T.W."/>
            <person name="Priest M."/>
            <person name="Roberts A."/>
            <person name="Saif S."/>
            <person name="Shea T."/>
            <person name="Sisk P."/>
            <person name="Sykes S."/>
            <person name="Wortman J."/>
            <person name="Nusbaum C."/>
            <person name="Birren B."/>
        </authorList>
    </citation>
    <scope>NUCLEOTIDE SEQUENCE [LARGE SCALE GENOMIC DNA]</scope>
    <source>
        <strain evidence="2 3">ATCC 51263</strain>
    </source>
</reference>
<feature type="transmembrane region" description="Helical" evidence="1">
    <location>
        <begin position="85"/>
        <end position="107"/>
    </location>
</feature>
<dbReference type="AlphaFoldDB" id="S0KI84"/>
<dbReference type="RefSeq" id="WP_016182773.1">
    <property type="nucleotide sequence ID" value="NZ_JXKI01000006.1"/>
</dbReference>
<comment type="caution">
    <text evidence="2">The sequence shown here is derived from an EMBL/GenBank/DDBJ whole genome shotgun (WGS) entry which is preliminary data.</text>
</comment>
<name>S0KI84_9ENTE</name>
<evidence type="ECO:0008006" key="4">
    <source>
        <dbReference type="Google" id="ProtNLM"/>
    </source>
</evidence>
<accession>S0KI84</accession>
<keyword evidence="1" id="KW-1133">Transmembrane helix</keyword>
<organism evidence="2 3">
    <name type="scientific">Enterococcus columbae DSM 7374 = ATCC 51263</name>
    <dbReference type="NCBI Taxonomy" id="1121865"/>
    <lineage>
        <taxon>Bacteria</taxon>
        <taxon>Bacillati</taxon>
        <taxon>Bacillota</taxon>
        <taxon>Bacilli</taxon>
        <taxon>Lactobacillales</taxon>
        <taxon>Enterococcaceae</taxon>
        <taxon>Enterococcus</taxon>
    </lineage>
</organism>
<dbReference type="OrthoDB" id="4427456at2"/>
<keyword evidence="1" id="KW-0812">Transmembrane</keyword>
<keyword evidence="1" id="KW-0472">Membrane</keyword>